<accession>A0A1Y2BEC7</accession>
<dbReference type="AlphaFoldDB" id="A0A1Y2BEC7"/>
<gene>
    <name evidence="2" type="ORF">BCR39DRAFT_557247</name>
</gene>
<evidence type="ECO:0000256" key="1">
    <source>
        <dbReference type="SAM" id="MobiDB-lite"/>
    </source>
</evidence>
<name>A0A1Y2BEC7_9TREE</name>
<dbReference type="InParanoid" id="A0A1Y2BEC7"/>
<reference evidence="2 3" key="1">
    <citation type="submission" date="2016-07" db="EMBL/GenBank/DDBJ databases">
        <title>Pervasive Adenine N6-methylation of Active Genes in Fungi.</title>
        <authorList>
            <consortium name="DOE Joint Genome Institute"/>
            <person name="Mondo S.J."/>
            <person name="Dannebaum R.O."/>
            <person name="Kuo R.C."/>
            <person name="Labutti K."/>
            <person name="Haridas S."/>
            <person name="Kuo A."/>
            <person name="Salamov A."/>
            <person name="Ahrendt S.R."/>
            <person name="Lipzen A."/>
            <person name="Sullivan W."/>
            <person name="Andreopoulos W.B."/>
            <person name="Clum A."/>
            <person name="Lindquist E."/>
            <person name="Daum C."/>
            <person name="Ramamoorthy G.K."/>
            <person name="Gryganskyi A."/>
            <person name="Culley D."/>
            <person name="Magnuson J.K."/>
            <person name="James T.Y."/>
            <person name="O'Malley M.A."/>
            <person name="Stajich J.E."/>
            <person name="Spatafora J.W."/>
            <person name="Visel A."/>
            <person name="Grigoriev I.V."/>
        </authorList>
    </citation>
    <scope>NUCLEOTIDE SEQUENCE [LARGE SCALE GENOMIC DNA]</scope>
    <source>
        <strain evidence="2 3">68-887.2</strain>
    </source>
</reference>
<evidence type="ECO:0000313" key="2">
    <source>
        <dbReference type="EMBL" id="ORY33056.1"/>
    </source>
</evidence>
<sequence>MSRPRQAEGPTSPSSTSPTTSTMSSPASPSTTSSPSGQSPNLPTQPGGEASSAASTPSLQSYDSCESGTSPAAPSILSSVGLGLPPTFPPGGSVDSLSPPNDVDSYSSAGDPNPVPPDDGRIARIYGWGRPVTLGSIPDFSRTETTNRSVQRQRASSSARGPDNDVFNTGLGELDEYDNQRRARARAAQSGAVTPTPSQRTEVD</sequence>
<evidence type="ECO:0000313" key="3">
    <source>
        <dbReference type="Proteomes" id="UP000193986"/>
    </source>
</evidence>
<dbReference type="EMBL" id="MCFC01000007">
    <property type="protein sequence ID" value="ORY33056.1"/>
    <property type="molecule type" value="Genomic_DNA"/>
</dbReference>
<comment type="caution">
    <text evidence="2">The sequence shown here is derived from an EMBL/GenBank/DDBJ whole genome shotgun (WGS) entry which is preliminary data.</text>
</comment>
<feature type="compositionally biased region" description="Polar residues" evidence="1">
    <location>
        <begin position="191"/>
        <end position="204"/>
    </location>
</feature>
<feature type="compositionally biased region" description="Low complexity" evidence="1">
    <location>
        <begin position="148"/>
        <end position="160"/>
    </location>
</feature>
<dbReference type="Proteomes" id="UP000193986">
    <property type="component" value="Unassembled WGS sequence"/>
</dbReference>
<feature type="compositionally biased region" description="Polar residues" evidence="1">
    <location>
        <begin position="52"/>
        <end position="78"/>
    </location>
</feature>
<feature type="compositionally biased region" description="Polar residues" evidence="1">
    <location>
        <begin position="95"/>
        <end position="110"/>
    </location>
</feature>
<protein>
    <submittedName>
        <fullName evidence="2">Uncharacterized protein</fullName>
    </submittedName>
</protein>
<organism evidence="2 3">
    <name type="scientific">Naematelia encephala</name>
    <dbReference type="NCBI Taxonomy" id="71784"/>
    <lineage>
        <taxon>Eukaryota</taxon>
        <taxon>Fungi</taxon>
        <taxon>Dikarya</taxon>
        <taxon>Basidiomycota</taxon>
        <taxon>Agaricomycotina</taxon>
        <taxon>Tremellomycetes</taxon>
        <taxon>Tremellales</taxon>
        <taxon>Naemateliaceae</taxon>
        <taxon>Naematelia</taxon>
    </lineage>
</organism>
<keyword evidence="3" id="KW-1185">Reference proteome</keyword>
<feature type="compositionally biased region" description="Low complexity" evidence="1">
    <location>
        <begin position="10"/>
        <end position="40"/>
    </location>
</feature>
<proteinExistence type="predicted"/>
<feature type="region of interest" description="Disordered" evidence="1">
    <location>
        <begin position="1"/>
        <end position="204"/>
    </location>
</feature>